<dbReference type="PROSITE" id="PS50994">
    <property type="entry name" value="INTEGRASE"/>
    <property type="match status" value="1"/>
</dbReference>
<dbReference type="InterPro" id="IPR016197">
    <property type="entry name" value="Chromo-like_dom_sf"/>
</dbReference>
<dbReference type="InterPro" id="IPR036397">
    <property type="entry name" value="RNaseH_sf"/>
</dbReference>
<evidence type="ECO:0008006" key="14">
    <source>
        <dbReference type="Google" id="ProtNLM"/>
    </source>
</evidence>
<feature type="domain" description="Chromo" evidence="11">
    <location>
        <begin position="1212"/>
        <end position="1266"/>
    </location>
</feature>
<dbReference type="PANTHER" id="PTHR37984">
    <property type="entry name" value="PROTEIN CBG26694"/>
    <property type="match status" value="1"/>
</dbReference>
<gene>
    <name evidence="13" type="ORF">FSB_LOCUS12907</name>
</gene>
<dbReference type="Gene3D" id="3.10.10.10">
    <property type="entry name" value="HIV Type 1 Reverse Transcriptase, subunit A, domain 1"/>
    <property type="match status" value="1"/>
</dbReference>
<evidence type="ECO:0000256" key="8">
    <source>
        <dbReference type="ARBA" id="ARBA00023268"/>
    </source>
</evidence>
<organism evidence="13">
    <name type="scientific">Fagus sylvatica</name>
    <name type="common">Beechnut</name>
    <dbReference type="NCBI Taxonomy" id="28930"/>
    <lineage>
        <taxon>Eukaryota</taxon>
        <taxon>Viridiplantae</taxon>
        <taxon>Streptophyta</taxon>
        <taxon>Embryophyta</taxon>
        <taxon>Tracheophyta</taxon>
        <taxon>Spermatophyta</taxon>
        <taxon>Magnoliopsida</taxon>
        <taxon>eudicotyledons</taxon>
        <taxon>Gunneridae</taxon>
        <taxon>Pentapetalae</taxon>
        <taxon>rosids</taxon>
        <taxon>fabids</taxon>
        <taxon>Fagales</taxon>
        <taxon>Fagaceae</taxon>
        <taxon>Fagus</taxon>
    </lineage>
</organism>
<dbReference type="Gene3D" id="1.10.340.70">
    <property type="match status" value="1"/>
</dbReference>
<keyword evidence="5" id="KW-0255">Endonuclease</keyword>
<dbReference type="GO" id="GO:0008233">
    <property type="term" value="F:peptidase activity"/>
    <property type="evidence" value="ECO:0007669"/>
    <property type="project" value="UniProtKB-KW"/>
</dbReference>
<evidence type="ECO:0000256" key="3">
    <source>
        <dbReference type="ARBA" id="ARBA00022695"/>
    </source>
</evidence>
<evidence type="ECO:0000259" key="12">
    <source>
        <dbReference type="PROSITE" id="PS50994"/>
    </source>
</evidence>
<dbReference type="GO" id="GO:0004519">
    <property type="term" value="F:endonuclease activity"/>
    <property type="evidence" value="ECO:0007669"/>
    <property type="project" value="UniProtKB-KW"/>
</dbReference>
<evidence type="ECO:0000313" key="13">
    <source>
        <dbReference type="EMBL" id="SPC85025.1"/>
    </source>
</evidence>
<dbReference type="InterPro" id="IPR041577">
    <property type="entry name" value="RT_RNaseH_2"/>
</dbReference>
<dbReference type="Gene3D" id="2.40.70.10">
    <property type="entry name" value="Acid Proteases"/>
    <property type="match status" value="1"/>
</dbReference>
<sequence length="1266" mass="144528">MVQETRSGVLAEVFHETLQSFQQQLDDHTTGMGSIGARMDREENRVPIGAEIRNAMPMRPPLHGDGFHQDSPMQGRVYARPKRHFNQYQQPVPQAGQYGDIPDRNWPFEDHNEPWYEPGGERRAYGREGEQVKPPGRVPYCQNQREPPWQQGRAPMGPRPVKLEFPRFGLATYDDPMETLTKLRHTQFVATYKSQFEALSNRIRNLFESHKLSCFMSGLRDDVRLAVKMQGPRSLGEAYALAKIQEEYLATCRRGYRPSFDNTRSNWQSTPHAQSAKGEFKTLDIRINPKPPISVQKLTPMHMSERRKKGLCYNYDEKWNPDHKCVKRRIYEMVVVPDGEEGMESELEECDEEIEVEEVDPEITLNALLGSPTPKIMRVNSNIKQQRTVVSLDTRSTHNFLDWKLAKNLKLTIDTSKSFKVKVVNGAIINTKGEIKGLLVKVQGHQFQIDFNLLELGGSGVVLGTQWLRTLGVISWDFEKLEMGFTHQGEKVLLQGMKTGKSSIQGNKEFAKRSLAQGLLLQLVLQHYATVFKEPNGLPPLRGHEHQILLKEGTQPNCLRPYRYPFYQKTEIENIVKELLESGSIRPSQSPFSSPVLLVRKADGSWRMCIEYRGLNKEIVKDKFPIPVVDELLDELHGAWVFSKLDLRSGYHQIQMKERDIEKTAFRTHEGHYEYLVMPFGLTNAPSTFQALMNEGVQTDPKKTAAMIAWTIPKSIKALRGFLGLTGYYRKFIKGYGQIASPLTSLLQKDAFGWNEAATDTFEKLKVCDASGYGIGAVLMQDGKPIAYYSQGLRGKNLFLSTYEKELLALVLFVKKWRPYLLVEYKKGKENLVADALSKQVDSELFLEIDKASRMEDNEGAILWAISFPSPTWLIELKQSYADDPSTKHLLDTLIQGQVKHQHYSLQNGLILFKNRIYLGPQCNLKQKVLSLIHDSPLGGHSGYLKTLQRAKRDWYWQGMKQDIKTYIKNCDTCQRIKTETTKPAGLHSVILVVVDRLTKYVHFIPLSHPYTTAKVASLFMQHVFKLHGLPSSNVSDRDTAFTSIFWQELFIKQGIELVMSFAYHPQTDGQTKVVNKSLEQYLRAFASDKPQQWVDWLPLAEFWFNTSYHTSTHTSPFEALNGYPPSTLMEYIPGTTKVEAVEDHLSQRQQALSLLKANLAAAQERMKLQTDKHRCKNSSSFPCFLFKDEARPIHSSTTQLPPVDAVGQLTPEPAQVLHSRNINTRRHKGGTEVLVQWTGTSKANATWEPLHKPQQQFPHLVDKVL</sequence>
<reference evidence="13" key="1">
    <citation type="submission" date="2018-02" db="EMBL/GenBank/DDBJ databases">
        <authorList>
            <person name="Cohen D.B."/>
            <person name="Kent A.D."/>
        </authorList>
    </citation>
    <scope>NUCLEOTIDE SEQUENCE</scope>
</reference>
<dbReference type="GO" id="GO:0003964">
    <property type="term" value="F:RNA-directed DNA polymerase activity"/>
    <property type="evidence" value="ECO:0007669"/>
    <property type="project" value="UniProtKB-KW"/>
</dbReference>
<keyword evidence="8" id="KW-0511">Multifunctional enzyme</keyword>
<dbReference type="AlphaFoldDB" id="A0A2N9FD42"/>
<dbReference type="InterPro" id="IPR021109">
    <property type="entry name" value="Peptidase_aspartic_dom_sf"/>
</dbReference>
<keyword evidence="9" id="KW-0175">Coiled coil</keyword>
<dbReference type="PANTHER" id="PTHR37984:SF5">
    <property type="entry name" value="PROTEIN NYNRIN-LIKE"/>
    <property type="match status" value="1"/>
</dbReference>
<evidence type="ECO:0000256" key="2">
    <source>
        <dbReference type="ARBA" id="ARBA00022679"/>
    </source>
</evidence>
<dbReference type="InterPro" id="IPR041588">
    <property type="entry name" value="Integrase_H2C2"/>
</dbReference>
<keyword evidence="2" id="KW-0808">Transferase</keyword>
<dbReference type="GO" id="GO:0015074">
    <property type="term" value="P:DNA integration"/>
    <property type="evidence" value="ECO:0007669"/>
    <property type="project" value="InterPro"/>
</dbReference>
<evidence type="ECO:0000256" key="7">
    <source>
        <dbReference type="ARBA" id="ARBA00022918"/>
    </source>
</evidence>
<evidence type="ECO:0000256" key="1">
    <source>
        <dbReference type="ARBA" id="ARBA00022670"/>
    </source>
</evidence>
<feature type="domain" description="Integrase catalytic" evidence="12">
    <location>
        <begin position="948"/>
        <end position="1125"/>
    </location>
</feature>
<evidence type="ECO:0000256" key="6">
    <source>
        <dbReference type="ARBA" id="ARBA00022801"/>
    </source>
</evidence>
<accession>A0A2N9FD42</accession>
<dbReference type="GO" id="GO:0006508">
    <property type="term" value="P:proteolysis"/>
    <property type="evidence" value="ECO:0007669"/>
    <property type="project" value="UniProtKB-KW"/>
</dbReference>
<dbReference type="Gene3D" id="3.30.70.270">
    <property type="match status" value="2"/>
</dbReference>
<keyword evidence="3" id="KW-0548">Nucleotidyltransferase</keyword>
<dbReference type="InterPro" id="IPR043128">
    <property type="entry name" value="Rev_trsase/Diguanyl_cyclase"/>
</dbReference>
<evidence type="ECO:0000256" key="4">
    <source>
        <dbReference type="ARBA" id="ARBA00022722"/>
    </source>
</evidence>
<dbReference type="Pfam" id="PF17921">
    <property type="entry name" value="Integrase_H2C2"/>
    <property type="match status" value="1"/>
</dbReference>
<name>A0A2N9FD42_FAGSY</name>
<dbReference type="Pfam" id="PF00078">
    <property type="entry name" value="RVT_1"/>
    <property type="match status" value="1"/>
</dbReference>
<dbReference type="InterPro" id="IPR000477">
    <property type="entry name" value="RT_dom"/>
</dbReference>
<evidence type="ECO:0000256" key="5">
    <source>
        <dbReference type="ARBA" id="ARBA00022759"/>
    </source>
</evidence>
<feature type="region of interest" description="Disordered" evidence="10">
    <location>
        <begin position="131"/>
        <end position="160"/>
    </location>
</feature>
<dbReference type="EMBL" id="OIVN01000750">
    <property type="protein sequence ID" value="SPC85025.1"/>
    <property type="molecule type" value="Genomic_DNA"/>
</dbReference>
<keyword evidence="4" id="KW-0540">Nuclease</keyword>
<dbReference type="PROSITE" id="PS50013">
    <property type="entry name" value="CHROMO_2"/>
    <property type="match status" value="1"/>
</dbReference>
<dbReference type="InterPro" id="IPR050951">
    <property type="entry name" value="Retrovirus_Pol_polyprotein"/>
</dbReference>
<dbReference type="SUPFAM" id="SSF56672">
    <property type="entry name" value="DNA/RNA polymerases"/>
    <property type="match status" value="1"/>
</dbReference>
<dbReference type="SUPFAM" id="SSF53098">
    <property type="entry name" value="Ribonuclease H-like"/>
    <property type="match status" value="1"/>
</dbReference>
<evidence type="ECO:0000256" key="9">
    <source>
        <dbReference type="SAM" id="Coils"/>
    </source>
</evidence>
<keyword evidence="7" id="KW-0695">RNA-directed DNA polymerase</keyword>
<dbReference type="FunFam" id="3.10.10.10:FF:000007">
    <property type="entry name" value="Retrovirus-related Pol polyprotein from transposon 17.6-like Protein"/>
    <property type="match status" value="1"/>
</dbReference>
<dbReference type="SUPFAM" id="SSF54160">
    <property type="entry name" value="Chromo domain-like"/>
    <property type="match status" value="1"/>
</dbReference>
<dbReference type="InterPro" id="IPR012337">
    <property type="entry name" value="RNaseH-like_sf"/>
</dbReference>
<feature type="coiled-coil region" evidence="9">
    <location>
        <begin position="1146"/>
        <end position="1173"/>
    </location>
</feature>
<dbReference type="CDD" id="cd00303">
    <property type="entry name" value="retropepsin_like"/>
    <property type="match status" value="1"/>
</dbReference>
<dbReference type="Pfam" id="PF17919">
    <property type="entry name" value="RT_RNaseH_2"/>
    <property type="match status" value="1"/>
</dbReference>
<protein>
    <recommendedName>
        <fullName evidence="14">Integrase catalytic domain-containing protein</fullName>
    </recommendedName>
</protein>
<proteinExistence type="predicted"/>
<dbReference type="FunFam" id="1.10.340.70:FF:000001">
    <property type="entry name" value="Retrovirus-related Pol polyprotein from transposon gypsy-like Protein"/>
    <property type="match status" value="1"/>
</dbReference>
<dbReference type="InterPro" id="IPR001584">
    <property type="entry name" value="Integrase_cat-core"/>
</dbReference>
<dbReference type="GO" id="GO:0003676">
    <property type="term" value="F:nucleic acid binding"/>
    <property type="evidence" value="ECO:0007669"/>
    <property type="project" value="InterPro"/>
</dbReference>
<dbReference type="InterPro" id="IPR000953">
    <property type="entry name" value="Chromo/chromo_shadow_dom"/>
</dbReference>
<dbReference type="Gene3D" id="3.30.420.10">
    <property type="entry name" value="Ribonuclease H-like superfamily/Ribonuclease H"/>
    <property type="match status" value="1"/>
</dbReference>
<evidence type="ECO:0000259" key="11">
    <source>
        <dbReference type="PROSITE" id="PS50013"/>
    </source>
</evidence>
<keyword evidence="1" id="KW-0645">Protease</keyword>
<keyword evidence="6" id="KW-0378">Hydrolase</keyword>
<evidence type="ECO:0000256" key="10">
    <source>
        <dbReference type="SAM" id="MobiDB-lite"/>
    </source>
</evidence>
<dbReference type="CDD" id="cd01647">
    <property type="entry name" value="RT_LTR"/>
    <property type="match status" value="1"/>
</dbReference>
<dbReference type="InterPro" id="IPR043502">
    <property type="entry name" value="DNA/RNA_pol_sf"/>
</dbReference>